<name>A0ABS8WP25_DATST</name>
<evidence type="ECO:0000313" key="1">
    <source>
        <dbReference type="EMBL" id="MCE3051257.1"/>
    </source>
</evidence>
<sequence length="165" mass="18257">MDRCSIDRTILRYKNEVGLSDQGLIYEIIEKSHSNISLRSPATTTITPHPPLVGDGGSGGNKGIVDRVKWDYRGQRKIIPLGQWALKVGCRCLRSAECCPCRSAKIGILLAGSDIANTNKEACEHQNIFLPHNWFIVKSQLPAQGLNISDVNLSWADGNFRKNLN</sequence>
<keyword evidence="2" id="KW-1185">Reference proteome</keyword>
<evidence type="ECO:0000313" key="2">
    <source>
        <dbReference type="Proteomes" id="UP000823775"/>
    </source>
</evidence>
<dbReference type="Proteomes" id="UP000823775">
    <property type="component" value="Unassembled WGS sequence"/>
</dbReference>
<gene>
    <name evidence="1" type="ORF">HAX54_049242</name>
</gene>
<proteinExistence type="predicted"/>
<organism evidence="1 2">
    <name type="scientific">Datura stramonium</name>
    <name type="common">Jimsonweed</name>
    <name type="synonym">Common thornapple</name>
    <dbReference type="NCBI Taxonomy" id="4076"/>
    <lineage>
        <taxon>Eukaryota</taxon>
        <taxon>Viridiplantae</taxon>
        <taxon>Streptophyta</taxon>
        <taxon>Embryophyta</taxon>
        <taxon>Tracheophyta</taxon>
        <taxon>Spermatophyta</taxon>
        <taxon>Magnoliopsida</taxon>
        <taxon>eudicotyledons</taxon>
        <taxon>Gunneridae</taxon>
        <taxon>Pentapetalae</taxon>
        <taxon>asterids</taxon>
        <taxon>lamiids</taxon>
        <taxon>Solanales</taxon>
        <taxon>Solanaceae</taxon>
        <taxon>Solanoideae</taxon>
        <taxon>Datureae</taxon>
        <taxon>Datura</taxon>
    </lineage>
</organism>
<dbReference type="EMBL" id="JACEIK010008306">
    <property type="protein sequence ID" value="MCE3051257.1"/>
    <property type="molecule type" value="Genomic_DNA"/>
</dbReference>
<protein>
    <submittedName>
        <fullName evidence="1">Uncharacterized protein</fullName>
    </submittedName>
</protein>
<accession>A0ABS8WP25</accession>
<reference evidence="1 2" key="1">
    <citation type="journal article" date="2021" name="BMC Genomics">
        <title>Datura genome reveals duplications of psychoactive alkaloid biosynthetic genes and high mutation rate following tissue culture.</title>
        <authorList>
            <person name="Rajewski A."/>
            <person name="Carter-House D."/>
            <person name="Stajich J."/>
            <person name="Litt A."/>
        </authorList>
    </citation>
    <scope>NUCLEOTIDE SEQUENCE [LARGE SCALE GENOMIC DNA]</scope>
    <source>
        <strain evidence="1">AR-01</strain>
    </source>
</reference>
<comment type="caution">
    <text evidence="1">The sequence shown here is derived from an EMBL/GenBank/DDBJ whole genome shotgun (WGS) entry which is preliminary data.</text>
</comment>